<sequence>MNGSESSQSSGSLSGIAADLAEPIAVQVPAGGWLPCPCCGHQVFSELWSDEICDVCFWQESPFQLRYPWAQVGPNGGLSLIEAQTNYQEFGAVEERHRRHVRPPAGDEPVDPGWRPVDPSRDPFEQDVSSDPPPGDLATLYWWRPDYWRRHEKPGVC</sequence>
<gene>
    <name evidence="3" type="ORF">GCM10009544_58430</name>
</gene>
<comment type="caution">
    <text evidence="3">The sequence shown here is derived from an EMBL/GenBank/DDBJ whole genome shotgun (WGS) entry which is preliminary data.</text>
</comment>
<keyword evidence="4" id="KW-1185">Reference proteome</keyword>
<dbReference type="RefSeq" id="WP_344096482.1">
    <property type="nucleotide sequence ID" value="NZ_BAAAHB010000112.1"/>
</dbReference>
<evidence type="ECO:0000259" key="2">
    <source>
        <dbReference type="Pfam" id="PF14206"/>
    </source>
</evidence>
<name>A0ABN1B3W0_9ACTN</name>
<protein>
    <recommendedName>
        <fullName evidence="2">Cysteine-rich CPCC domain-containing protein</fullName>
    </recommendedName>
</protein>
<reference evidence="3 4" key="1">
    <citation type="journal article" date="2019" name="Int. J. Syst. Evol. Microbiol.">
        <title>The Global Catalogue of Microorganisms (GCM) 10K type strain sequencing project: providing services to taxonomists for standard genome sequencing and annotation.</title>
        <authorList>
            <consortium name="The Broad Institute Genomics Platform"/>
            <consortium name="The Broad Institute Genome Sequencing Center for Infectious Disease"/>
            <person name="Wu L."/>
            <person name="Ma J."/>
        </authorList>
    </citation>
    <scope>NUCLEOTIDE SEQUENCE [LARGE SCALE GENOMIC DNA]</scope>
    <source>
        <strain evidence="3 4">JCM 10649</strain>
    </source>
</reference>
<feature type="domain" description="Cysteine-rich CPCC" evidence="2">
    <location>
        <begin position="35"/>
        <end position="108"/>
    </location>
</feature>
<accession>A0ABN1B3W0</accession>
<dbReference type="Pfam" id="PF14206">
    <property type="entry name" value="Cys_rich_CPCC"/>
    <property type="match status" value="1"/>
</dbReference>
<evidence type="ECO:0000256" key="1">
    <source>
        <dbReference type="SAM" id="MobiDB-lite"/>
    </source>
</evidence>
<proteinExistence type="predicted"/>
<evidence type="ECO:0000313" key="4">
    <source>
        <dbReference type="Proteomes" id="UP001499895"/>
    </source>
</evidence>
<dbReference type="Proteomes" id="UP001499895">
    <property type="component" value="Unassembled WGS sequence"/>
</dbReference>
<dbReference type="EMBL" id="BAAAHB010000112">
    <property type="protein sequence ID" value="GAA0489683.1"/>
    <property type="molecule type" value="Genomic_DNA"/>
</dbReference>
<evidence type="ECO:0000313" key="3">
    <source>
        <dbReference type="EMBL" id="GAA0489683.1"/>
    </source>
</evidence>
<feature type="region of interest" description="Disordered" evidence="1">
    <location>
        <begin position="95"/>
        <end position="136"/>
    </location>
</feature>
<organism evidence="3 4">
    <name type="scientific">Streptomyces stramineus</name>
    <dbReference type="NCBI Taxonomy" id="173861"/>
    <lineage>
        <taxon>Bacteria</taxon>
        <taxon>Bacillati</taxon>
        <taxon>Actinomycetota</taxon>
        <taxon>Actinomycetes</taxon>
        <taxon>Kitasatosporales</taxon>
        <taxon>Streptomycetaceae</taxon>
        <taxon>Streptomyces</taxon>
    </lineage>
</organism>
<dbReference type="InterPro" id="IPR025983">
    <property type="entry name" value="Cys_rich_CPCC"/>
</dbReference>